<dbReference type="PANTHER" id="PTHR37313:SF1">
    <property type="entry name" value="UPF0749 PROTEIN RV1823"/>
    <property type="match status" value="1"/>
</dbReference>
<dbReference type="AlphaFoldDB" id="A0A2P2CDP8"/>
<dbReference type="GO" id="GO:0005886">
    <property type="term" value="C:plasma membrane"/>
    <property type="evidence" value="ECO:0007669"/>
    <property type="project" value="TreeGrafter"/>
</dbReference>
<dbReference type="EMBL" id="CZKA01000067">
    <property type="protein sequence ID" value="CUR60126.1"/>
    <property type="molecule type" value="Genomic_DNA"/>
</dbReference>
<evidence type="ECO:0000313" key="2">
    <source>
        <dbReference type="EMBL" id="CUR60126.1"/>
    </source>
</evidence>
<reference evidence="2" key="1">
    <citation type="submission" date="2015-08" db="EMBL/GenBank/DDBJ databases">
        <authorList>
            <person name="Babu N.S."/>
            <person name="Beckwith C.J."/>
            <person name="Beseler K.G."/>
            <person name="Brison A."/>
            <person name="Carone J.V."/>
            <person name="Caskin T.P."/>
            <person name="Diamond M."/>
            <person name="Durham M.E."/>
            <person name="Foxe J.M."/>
            <person name="Go M."/>
            <person name="Henderson B.A."/>
            <person name="Jones I.B."/>
            <person name="McGettigan J.A."/>
            <person name="Micheletti S.J."/>
            <person name="Nasrallah M.E."/>
            <person name="Ortiz D."/>
            <person name="Piller C.R."/>
            <person name="Privatt S.R."/>
            <person name="Schneider S.L."/>
            <person name="Sharp S."/>
            <person name="Smith T.C."/>
            <person name="Stanton J.D."/>
            <person name="Ullery H.E."/>
            <person name="Wilson R.J."/>
            <person name="Serrano M.G."/>
            <person name="Buck G."/>
            <person name="Lee V."/>
            <person name="Wang Y."/>
            <person name="Carvalho R."/>
            <person name="Voegtly L."/>
            <person name="Shi R."/>
            <person name="Duckworth R."/>
            <person name="Johnson A."/>
            <person name="Loviza R."/>
            <person name="Walstead R."/>
            <person name="Shah Z."/>
            <person name="Kiflezghi M."/>
            <person name="Wade K."/>
            <person name="Ball S.L."/>
            <person name="Bradley K.W."/>
            <person name="Asai D.J."/>
            <person name="Bowman C.A."/>
            <person name="Russell D.A."/>
            <person name="Pope W.H."/>
            <person name="Jacobs-Sera D."/>
            <person name="Hendrix R.W."/>
            <person name="Hatfull G.F."/>
        </authorList>
    </citation>
    <scope>NUCLEOTIDE SEQUENCE</scope>
</reference>
<sequence length="304" mass="32846">MTATDAPLGGSERPMTETRTDAQHPVPDRVTMPLLTLITQQSLDEDYQHVADRRARMAEPPGRRGSGRRTAAVIALFGVIVTTAAVQTSRDSSSAASGRASLVAEAKRRNAEVAEQESQLRTLRQQLVTQQGLLDGVTADQQAVQTQLERLRVSTGYEPVTGPGVRVNVDDAPDGDDAGRIRDEDLAMLVDGLWNAGAEAIAVNGIRLTALSPIRSSGIAIHVNNRPISPPYVVLAIGDRSNLQSRFAETTHGLEWESLVNTFNFSSDMQNEDQLELPGARLPQLRAAQLLEDDSQTGKPEDVP</sequence>
<dbReference type="PANTHER" id="PTHR37313">
    <property type="entry name" value="UPF0749 PROTEIN RV1825"/>
    <property type="match status" value="1"/>
</dbReference>
<name>A0A2P2CDP8_9ZZZZ</name>
<accession>A0A2P2CDP8</accession>
<proteinExistence type="predicted"/>
<dbReference type="Pfam" id="PF05949">
    <property type="entry name" value="DUF881"/>
    <property type="match status" value="1"/>
</dbReference>
<evidence type="ECO:0000256" key="1">
    <source>
        <dbReference type="SAM" id="MobiDB-lite"/>
    </source>
</evidence>
<evidence type="ECO:0008006" key="3">
    <source>
        <dbReference type="Google" id="ProtNLM"/>
    </source>
</evidence>
<feature type="region of interest" description="Disordered" evidence="1">
    <location>
        <begin position="1"/>
        <end position="25"/>
    </location>
</feature>
<gene>
    <name evidence="2" type="ORF">NOCA270092</name>
</gene>
<organism evidence="2">
    <name type="scientific">metagenome</name>
    <dbReference type="NCBI Taxonomy" id="256318"/>
    <lineage>
        <taxon>unclassified sequences</taxon>
        <taxon>metagenomes</taxon>
    </lineage>
</organism>
<dbReference type="Gene3D" id="3.30.70.1880">
    <property type="entry name" value="Protein of unknown function DUF881"/>
    <property type="match status" value="1"/>
</dbReference>
<dbReference type="InterPro" id="IPR010273">
    <property type="entry name" value="DUF881"/>
</dbReference>
<protein>
    <recommendedName>
        <fullName evidence="3">DUF881 domain-containing protein</fullName>
    </recommendedName>
</protein>